<reference evidence="2 3" key="1">
    <citation type="submission" date="2020-08" db="EMBL/GenBank/DDBJ databases">
        <title>Genomic Encyclopedia of Type Strains, Phase III (KMG-III): the genomes of soil and plant-associated and newly described type strains.</title>
        <authorList>
            <person name="Whitman W."/>
        </authorList>
    </citation>
    <scope>NUCLEOTIDE SEQUENCE [LARGE SCALE GENOMIC DNA]</scope>
    <source>
        <strain evidence="2 3">CECT 3287</strain>
    </source>
</reference>
<dbReference type="Proteomes" id="UP000590749">
    <property type="component" value="Unassembled WGS sequence"/>
</dbReference>
<dbReference type="PANTHER" id="PTHR42951:SF4">
    <property type="entry name" value="ACYL-COENZYME A THIOESTERASE MBLAC2"/>
    <property type="match status" value="1"/>
</dbReference>
<dbReference type="Pfam" id="PF00753">
    <property type="entry name" value="Lactamase_B"/>
    <property type="match status" value="1"/>
</dbReference>
<keyword evidence="3" id="KW-1185">Reference proteome</keyword>
<evidence type="ECO:0000259" key="1">
    <source>
        <dbReference type="SMART" id="SM00849"/>
    </source>
</evidence>
<feature type="domain" description="Metallo-beta-lactamase" evidence="1">
    <location>
        <begin position="34"/>
        <end position="229"/>
    </location>
</feature>
<dbReference type="RefSeq" id="WP_183226319.1">
    <property type="nucleotide sequence ID" value="NZ_BMPW01000025.1"/>
</dbReference>
<dbReference type="EMBL" id="JACHXF010000024">
    <property type="protein sequence ID" value="MBB3100259.1"/>
    <property type="molecule type" value="Genomic_DNA"/>
</dbReference>
<dbReference type="InterPro" id="IPR036866">
    <property type="entry name" value="RibonucZ/Hydroxyglut_hydro"/>
</dbReference>
<gene>
    <name evidence="2" type="ORF">FHR83_007981</name>
</gene>
<evidence type="ECO:0000313" key="3">
    <source>
        <dbReference type="Proteomes" id="UP000590749"/>
    </source>
</evidence>
<keyword evidence="2" id="KW-0378">Hydrolase</keyword>
<evidence type="ECO:0000313" key="2">
    <source>
        <dbReference type="EMBL" id="MBB3100259.1"/>
    </source>
</evidence>
<dbReference type="GO" id="GO:0016787">
    <property type="term" value="F:hydrolase activity"/>
    <property type="evidence" value="ECO:0007669"/>
    <property type="project" value="UniProtKB-KW"/>
</dbReference>
<organism evidence="2 3">
    <name type="scientific">Actinoplanes campanulatus</name>
    <dbReference type="NCBI Taxonomy" id="113559"/>
    <lineage>
        <taxon>Bacteria</taxon>
        <taxon>Bacillati</taxon>
        <taxon>Actinomycetota</taxon>
        <taxon>Actinomycetes</taxon>
        <taxon>Micromonosporales</taxon>
        <taxon>Micromonosporaceae</taxon>
        <taxon>Actinoplanes</taxon>
    </lineage>
</organism>
<dbReference type="PANTHER" id="PTHR42951">
    <property type="entry name" value="METALLO-BETA-LACTAMASE DOMAIN-CONTAINING"/>
    <property type="match status" value="1"/>
</dbReference>
<accession>A0A7W5AQV7</accession>
<dbReference type="AlphaFoldDB" id="A0A7W5AQV7"/>
<dbReference type="InterPro" id="IPR001279">
    <property type="entry name" value="Metallo-B-lactamas"/>
</dbReference>
<protein>
    <submittedName>
        <fullName evidence="2">Glyoxylase-like metal-dependent hydrolase (Beta-lactamase superfamily II)</fullName>
    </submittedName>
</protein>
<proteinExistence type="predicted"/>
<dbReference type="SMART" id="SM00849">
    <property type="entry name" value="Lactamase_B"/>
    <property type="match status" value="1"/>
</dbReference>
<dbReference type="SUPFAM" id="SSF56281">
    <property type="entry name" value="Metallo-hydrolase/oxidoreductase"/>
    <property type="match status" value="1"/>
</dbReference>
<dbReference type="Gene3D" id="3.60.15.10">
    <property type="entry name" value="Ribonuclease Z/Hydroxyacylglutathione hydrolase-like"/>
    <property type="match status" value="1"/>
</dbReference>
<name>A0A7W5AQV7_9ACTN</name>
<comment type="caution">
    <text evidence="2">The sequence shown here is derived from an EMBL/GenBank/DDBJ whole genome shotgun (WGS) entry which is preliminary data.</text>
</comment>
<dbReference type="InterPro" id="IPR050855">
    <property type="entry name" value="NDM-1-like"/>
</dbReference>
<sequence length="251" mass="27927">MTSSLPVAPDWFRFTVVDERTTLIDEPHVRGLLRANLWHRRGRDRDILVDCGLGVTALAPLLTERFGREPVLVLTHAHLDHMGSAHEFGQVWAHPLEPVNDPIPGSLYGPALAAQMGLVDPLPPVLLTARPHGDYDLDTYRVRPVTPTRSLADGDLLDLGGHTLTVLHLPGHSPGSIALFDDSDGTLFSGDVVYDDVLLDCLPGSDRRRYVHSLRRLRALPVRLVRPGHDHSFDRERLDHLIDDYLRSAPC</sequence>